<organism evidence="1">
    <name type="scientific">Salmonella enterica</name>
    <name type="common">Salmonella choleraesuis</name>
    <dbReference type="NCBI Taxonomy" id="28901"/>
    <lineage>
        <taxon>Bacteria</taxon>
        <taxon>Pseudomonadati</taxon>
        <taxon>Pseudomonadota</taxon>
        <taxon>Gammaproteobacteria</taxon>
        <taxon>Enterobacterales</taxon>
        <taxon>Enterobacteriaceae</taxon>
        <taxon>Salmonella</taxon>
    </lineage>
</organism>
<protein>
    <recommendedName>
        <fullName evidence="2">XRE family transcriptional regulator</fullName>
    </recommendedName>
</protein>
<dbReference type="EMBL" id="AALHOE010000004">
    <property type="protein sequence ID" value="ECZ7108438.1"/>
    <property type="molecule type" value="Genomic_DNA"/>
</dbReference>
<sequence length="124" mass="14693">MRSINKGKHMRDDYHLPVITRLEREARRLGIKKAKMAMVLGVNERQYNYISDGWEGLSMNLLTPYVYNLFTSMRIDLFYVLTGVCGEGLCADCRKAFIQRWLNDLPPDERFRMQFFASRIQFNM</sequence>
<gene>
    <name evidence="1" type="ORF">F8326_02035</name>
</gene>
<name>A0A624TZM8_SALER</name>
<proteinExistence type="predicted"/>
<dbReference type="RefSeq" id="WP_139769114.1">
    <property type="nucleotide sequence ID" value="NZ_MYLL01000033.1"/>
</dbReference>
<comment type="caution">
    <text evidence="1">The sequence shown here is derived from an EMBL/GenBank/DDBJ whole genome shotgun (WGS) entry which is preliminary data.</text>
</comment>
<evidence type="ECO:0008006" key="2">
    <source>
        <dbReference type="Google" id="ProtNLM"/>
    </source>
</evidence>
<dbReference type="AlphaFoldDB" id="A0A624TZM8"/>
<accession>A0A624TZM8</accession>
<evidence type="ECO:0000313" key="1">
    <source>
        <dbReference type="EMBL" id="ECZ7108438.1"/>
    </source>
</evidence>
<reference evidence="1" key="1">
    <citation type="submission" date="2019-10" db="EMBL/GenBank/DDBJ databases">
        <authorList>
            <consortium name="PulseNet: The National Subtyping Network for Foodborne Disease Surveillance"/>
            <person name="Tarr C.L."/>
            <person name="Trees E."/>
            <person name="Katz L.S."/>
            <person name="Carleton-Romer H.A."/>
            <person name="Stroika S."/>
            <person name="Kucerova Z."/>
            <person name="Roache K.F."/>
            <person name="Sabol A.L."/>
            <person name="Besser J."/>
            <person name="Gerner-Smidt P."/>
        </authorList>
    </citation>
    <scope>NUCLEOTIDE SEQUENCE</scope>
    <source>
        <strain evidence="1">PNUSAS104021</strain>
    </source>
</reference>